<dbReference type="AlphaFoldDB" id="A0A1H4LC38"/>
<dbReference type="PANTHER" id="PTHR23511">
    <property type="entry name" value="SYNAPTIC VESICLE GLYCOPROTEIN 2"/>
    <property type="match status" value="1"/>
</dbReference>
<keyword evidence="9" id="KW-1185">Reference proteome</keyword>
<feature type="transmembrane region" description="Helical" evidence="6">
    <location>
        <begin position="446"/>
        <end position="467"/>
    </location>
</feature>
<evidence type="ECO:0000256" key="6">
    <source>
        <dbReference type="SAM" id="Phobius"/>
    </source>
</evidence>
<dbReference type="GO" id="GO:0022857">
    <property type="term" value="F:transmembrane transporter activity"/>
    <property type="evidence" value="ECO:0007669"/>
    <property type="project" value="InterPro"/>
</dbReference>
<keyword evidence="5 6" id="KW-0472">Membrane</keyword>
<feature type="domain" description="Major facilitator superfamily (MFS) profile" evidence="7">
    <location>
        <begin position="56"/>
        <end position="472"/>
    </location>
</feature>
<feature type="transmembrane region" description="Helical" evidence="6">
    <location>
        <begin position="89"/>
        <end position="110"/>
    </location>
</feature>
<keyword evidence="3 6" id="KW-0812">Transmembrane</keyword>
<dbReference type="GO" id="GO:0005886">
    <property type="term" value="C:plasma membrane"/>
    <property type="evidence" value="ECO:0007669"/>
    <property type="project" value="UniProtKB-SubCell"/>
</dbReference>
<feature type="transmembrane region" description="Helical" evidence="6">
    <location>
        <begin position="359"/>
        <end position="377"/>
    </location>
</feature>
<dbReference type="Proteomes" id="UP000183561">
    <property type="component" value="Unassembled WGS sequence"/>
</dbReference>
<evidence type="ECO:0000256" key="5">
    <source>
        <dbReference type="ARBA" id="ARBA00023136"/>
    </source>
</evidence>
<feature type="transmembrane region" description="Helical" evidence="6">
    <location>
        <begin position="147"/>
        <end position="168"/>
    </location>
</feature>
<evidence type="ECO:0000256" key="4">
    <source>
        <dbReference type="ARBA" id="ARBA00022989"/>
    </source>
</evidence>
<dbReference type="InterPro" id="IPR020846">
    <property type="entry name" value="MFS_dom"/>
</dbReference>
<feature type="transmembrane region" description="Helical" evidence="6">
    <location>
        <begin position="213"/>
        <end position="232"/>
    </location>
</feature>
<feature type="transmembrane region" description="Helical" evidence="6">
    <location>
        <begin position="383"/>
        <end position="405"/>
    </location>
</feature>
<dbReference type="Pfam" id="PF00083">
    <property type="entry name" value="Sugar_tr"/>
    <property type="match status" value="1"/>
</dbReference>
<feature type="transmembrane region" description="Helical" evidence="6">
    <location>
        <begin position="331"/>
        <end position="352"/>
    </location>
</feature>
<proteinExistence type="predicted"/>
<evidence type="ECO:0000256" key="2">
    <source>
        <dbReference type="ARBA" id="ARBA00022448"/>
    </source>
</evidence>
<gene>
    <name evidence="8" type="ORF">SAMN04490239_1179</name>
</gene>
<evidence type="ECO:0000313" key="9">
    <source>
        <dbReference type="Proteomes" id="UP000183561"/>
    </source>
</evidence>
<dbReference type="PANTHER" id="PTHR23511:SF34">
    <property type="entry name" value="SYNAPTIC VESICLE GLYCOPROTEIN 2"/>
    <property type="match status" value="1"/>
</dbReference>
<organism evidence="8 9">
    <name type="scientific">Rhodococcus koreensis</name>
    <dbReference type="NCBI Taxonomy" id="99653"/>
    <lineage>
        <taxon>Bacteria</taxon>
        <taxon>Bacillati</taxon>
        <taxon>Actinomycetota</taxon>
        <taxon>Actinomycetes</taxon>
        <taxon>Mycobacteriales</taxon>
        <taxon>Nocardiaceae</taxon>
        <taxon>Rhodococcus</taxon>
    </lineage>
</organism>
<feature type="transmembrane region" description="Helical" evidence="6">
    <location>
        <begin position="122"/>
        <end position="141"/>
    </location>
</feature>
<protein>
    <submittedName>
        <fullName evidence="8">MFS transporter, putative metabolite:H+ symporter</fullName>
    </submittedName>
</protein>
<dbReference type="InterPro" id="IPR005829">
    <property type="entry name" value="Sugar_transporter_CS"/>
</dbReference>
<dbReference type="EMBL" id="FNSV01000005">
    <property type="protein sequence ID" value="SEB67752.1"/>
    <property type="molecule type" value="Genomic_DNA"/>
</dbReference>
<accession>A0A1H4LC38</accession>
<feature type="transmembrane region" description="Helical" evidence="6">
    <location>
        <begin position="417"/>
        <end position="440"/>
    </location>
</feature>
<dbReference type="InterPro" id="IPR036259">
    <property type="entry name" value="MFS_trans_sf"/>
</dbReference>
<evidence type="ECO:0000313" key="8">
    <source>
        <dbReference type="EMBL" id="SEB67752.1"/>
    </source>
</evidence>
<evidence type="ECO:0000259" key="7">
    <source>
        <dbReference type="PROSITE" id="PS50850"/>
    </source>
</evidence>
<dbReference type="PROSITE" id="PS00216">
    <property type="entry name" value="SUGAR_TRANSPORT_1"/>
    <property type="match status" value="1"/>
</dbReference>
<feature type="transmembrane region" description="Helical" evidence="6">
    <location>
        <begin position="180"/>
        <end position="201"/>
    </location>
</feature>
<dbReference type="CDD" id="cd17316">
    <property type="entry name" value="MFS_SV2_like"/>
    <property type="match status" value="1"/>
</dbReference>
<sequence length="488" mass="51955">MCHSPFSSPARTNCCRMKGRAMDLLDTADNTVRMRKSADIPARLDRLPVMAPHIVWISILAINLALEYYDNALFAYTMPAIADSTGLSLGQLGTVSSAFFVGMVAGALAGGWLSDRFGRRQVLVWSTLLYSLGALATAFAPNFEAMILARFVTGVGVQAATSVLLVYVAEMFPSKTRGRFVSILTMGFVVVAPLVALLALVTIPGGGPDTWRHLFIIGSVGLLIAPLVRLVLPESVRWHISRGQFDRAEQIVEKLEARALRRGPLSDLPVVTGTDTEQQSLRQVLGNRRVLRVITVVSLGYFGATLGYYLFGNWALYAIVNGLGYSETHAYEVQLIWNVVYCVTPLIALVVMDKVERKTLILITSLVSAVPFVLLGVSTSSPVVMAAGGAVAITTGLVLTVFYAYIPEAIPTGARGLGSGIIIGVGRFGGAVSGVLGAALYGGWGLGGVMITAAACYIAFSLIVVMFGPRTTNRSLEGVAAEELSANT</sequence>
<evidence type="ECO:0000256" key="1">
    <source>
        <dbReference type="ARBA" id="ARBA00004651"/>
    </source>
</evidence>
<reference evidence="9" key="1">
    <citation type="submission" date="2016-10" db="EMBL/GenBank/DDBJ databases">
        <authorList>
            <person name="Varghese N."/>
            <person name="Submissions S."/>
        </authorList>
    </citation>
    <scope>NUCLEOTIDE SEQUENCE [LARGE SCALE GENOMIC DNA]</scope>
    <source>
        <strain evidence="9">DSM 44498</strain>
    </source>
</reference>
<keyword evidence="2" id="KW-0813">Transport</keyword>
<dbReference type="SUPFAM" id="SSF103473">
    <property type="entry name" value="MFS general substrate transporter"/>
    <property type="match status" value="1"/>
</dbReference>
<comment type="subcellular location">
    <subcellularLocation>
        <location evidence="1">Cell membrane</location>
        <topology evidence="1">Multi-pass membrane protein</topology>
    </subcellularLocation>
</comment>
<evidence type="ECO:0000256" key="3">
    <source>
        <dbReference type="ARBA" id="ARBA00022692"/>
    </source>
</evidence>
<feature type="transmembrane region" description="Helical" evidence="6">
    <location>
        <begin position="49"/>
        <end position="69"/>
    </location>
</feature>
<dbReference type="PROSITE" id="PS50850">
    <property type="entry name" value="MFS"/>
    <property type="match status" value="1"/>
</dbReference>
<dbReference type="InterPro" id="IPR005828">
    <property type="entry name" value="MFS_sugar_transport-like"/>
</dbReference>
<feature type="transmembrane region" description="Helical" evidence="6">
    <location>
        <begin position="290"/>
        <end position="311"/>
    </location>
</feature>
<keyword evidence="4 6" id="KW-1133">Transmembrane helix</keyword>
<dbReference type="Gene3D" id="1.20.1250.20">
    <property type="entry name" value="MFS general substrate transporter like domains"/>
    <property type="match status" value="1"/>
</dbReference>
<name>A0A1H4LC38_9NOCA</name>